<dbReference type="InterPro" id="IPR016181">
    <property type="entry name" value="Acyl_CoA_acyltransferase"/>
</dbReference>
<evidence type="ECO:0000313" key="3">
    <source>
        <dbReference type="RefSeq" id="XP_027096353.2"/>
    </source>
</evidence>
<proteinExistence type="predicted"/>
<dbReference type="RefSeq" id="XP_027096353.2">
    <property type="nucleotide sequence ID" value="XM_027240552.2"/>
</dbReference>
<name>A0A6P6V0J5_COFAR</name>
<reference evidence="3" key="2">
    <citation type="submission" date="2025-08" db="UniProtKB">
        <authorList>
            <consortium name="RefSeq"/>
        </authorList>
    </citation>
    <scope>IDENTIFICATION</scope>
    <source>
        <tissue evidence="3">Leaves</tissue>
    </source>
</reference>
<dbReference type="CDD" id="cd04301">
    <property type="entry name" value="NAT_SF"/>
    <property type="match status" value="1"/>
</dbReference>
<sequence>MAIASTSYLPIYLGTQPHSHHNLYHIPHFRTHQNPIFTPKRTHPFVVFPKHTAFNIIFPLSTSQSSFSSTSSTPTLQNALQTGRFLTNEELEKLQFLESYRYFQELKSGFLYIRMMDQEEMDMTVSLLSETFAESMLLPKGYVRFLEYLVKQYLIERRTLMPHTATLVGFYKEDEEEDLQLAGTVEVCFNKKGANASPPTPTPPKNSPYISNMTVKESLRRRGIGWHLLKASEELIAHMTSSRDVYLHCRMIDEAPLNMYIKAGYSIVRTDNILVLLTLQRRKHLMCKQIPVLTSPSEMDTYSQEPYS</sequence>
<evidence type="ECO:0000259" key="1">
    <source>
        <dbReference type="Pfam" id="PF00583"/>
    </source>
</evidence>
<evidence type="ECO:0000313" key="2">
    <source>
        <dbReference type="Proteomes" id="UP001652660"/>
    </source>
</evidence>
<dbReference type="AlphaFoldDB" id="A0A6P6V0J5"/>
<dbReference type="PANTHER" id="PTHR47489">
    <property type="entry name" value="ACYL-COA N-ACYLTRANSFERASES (NAT) SUPERFAMILY PROTEIN"/>
    <property type="match status" value="1"/>
</dbReference>
<dbReference type="GeneID" id="113716261"/>
<dbReference type="PANTHER" id="PTHR47489:SF2">
    <property type="entry name" value="GCN5-RELATED N-ACETYLTRANSFERASE 5, CHLOROPLASTIC"/>
    <property type="match status" value="1"/>
</dbReference>
<dbReference type="Proteomes" id="UP001652660">
    <property type="component" value="Chromosome 11c"/>
</dbReference>
<keyword evidence="2" id="KW-1185">Reference proteome</keyword>
<feature type="domain" description="N-acetyltransferase" evidence="1">
    <location>
        <begin position="160"/>
        <end position="265"/>
    </location>
</feature>
<dbReference type="SUPFAM" id="SSF55729">
    <property type="entry name" value="Acyl-CoA N-acyltransferases (Nat)"/>
    <property type="match status" value="1"/>
</dbReference>
<protein>
    <submittedName>
        <fullName evidence="3">GCN5-related N-acetyltransferase 5, chloroplastic-like</fullName>
    </submittedName>
</protein>
<gene>
    <name evidence="3" type="primary">LOC113716261</name>
</gene>
<dbReference type="Pfam" id="PF00583">
    <property type="entry name" value="Acetyltransf_1"/>
    <property type="match status" value="1"/>
</dbReference>
<dbReference type="Gene3D" id="3.40.630.30">
    <property type="match status" value="1"/>
</dbReference>
<dbReference type="GO" id="GO:0016747">
    <property type="term" value="F:acyltransferase activity, transferring groups other than amino-acyl groups"/>
    <property type="evidence" value="ECO:0007669"/>
    <property type="project" value="InterPro"/>
</dbReference>
<accession>A0A6P6V0J5</accession>
<organism evidence="2 3">
    <name type="scientific">Coffea arabica</name>
    <name type="common">Arabian coffee</name>
    <dbReference type="NCBI Taxonomy" id="13443"/>
    <lineage>
        <taxon>Eukaryota</taxon>
        <taxon>Viridiplantae</taxon>
        <taxon>Streptophyta</taxon>
        <taxon>Embryophyta</taxon>
        <taxon>Tracheophyta</taxon>
        <taxon>Spermatophyta</taxon>
        <taxon>Magnoliopsida</taxon>
        <taxon>eudicotyledons</taxon>
        <taxon>Gunneridae</taxon>
        <taxon>Pentapetalae</taxon>
        <taxon>asterids</taxon>
        <taxon>lamiids</taxon>
        <taxon>Gentianales</taxon>
        <taxon>Rubiaceae</taxon>
        <taxon>Ixoroideae</taxon>
        <taxon>Gardenieae complex</taxon>
        <taxon>Bertiereae - Coffeeae clade</taxon>
        <taxon>Coffeeae</taxon>
        <taxon>Coffea</taxon>
    </lineage>
</organism>
<dbReference type="InterPro" id="IPR000182">
    <property type="entry name" value="GNAT_dom"/>
</dbReference>
<dbReference type="OrthoDB" id="2017234at2759"/>
<reference evidence="2" key="1">
    <citation type="journal article" date="2025" name="Foods">
        <title>Unveiling the Microbial Signatures of Arabica Coffee Cherries: Insights into Ripeness Specific Diversity, Functional Traits, and Implications for Quality and Safety.</title>
        <authorList>
            <consortium name="RefSeq"/>
            <person name="Tenea G.N."/>
            <person name="Cifuentes V."/>
            <person name="Reyes P."/>
            <person name="Cevallos-Vallejos M."/>
        </authorList>
    </citation>
    <scope>NUCLEOTIDE SEQUENCE [LARGE SCALE GENOMIC DNA]</scope>
</reference>